<evidence type="ECO:0000313" key="2">
    <source>
        <dbReference type="Proteomes" id="UP000321303"/>
    </source>
</evidence>
<accession>A0A511UKJ9</accession>
<proteinExistence type="predicted"/>
<name>A0A511UKJ9_9GAMM</name>
<gene>
    <name evidence="1" type="ORF">HVA01_07650</name>
</gene>
<sequence length="67" mass="7383">MITEEGITLGESLLIAVYLDGVSPNKPMIPMAGLGEVLHLLLEFRFSDDVSVEFESLQAMHLNICFS</sequence>
<dbReference type="EMBL" id="BJXV01000003">
    <property type="protein sequence ID" value="GEN27119.1"/>
    <property type="molecule type" value="Genomic_DNA"/>
</dbReference>
<evidence type="ECO:0000313" key="1">
    <source>
        <dbReference type="EMBL" id="GEN27119.1"/>
    </source>
</evidence>
<protein>
    <submittedName>
        <fullName evidence="1">Uncharacterized protein</fullName>
    </submittedName>
</protein>
<comment type="caution">
    <text evidence="1">The sequence shown here is derived from an EMBL/GenBank/DDBJ whole genome shotgun (WGS) entry which is preliminary data.</text>
</comment>
<organism evidence="1 2">
    <name type="scientific">Halovibrio variabilis</name>
    <dbReference type="NCBI Taxonomy" id="31910"/>
    <lineage>
        <taxon>Bacteria</taxon>
        <taxon>Pseudomonadati</taxon>
        <taxon>Pseudomonadota</taxon>
        <taxon>Gammaproteobacteria</taxon>
        <taxon>Oceanospirillales</taxon>
        <taxon>Halomonadaceae</taxon>
        <taxon>Halovibrio</taxon>
    </lineage>
</organism>
<dbReference type="Proteomes" id="UP000321303">
    <property type="component" value="Unassembled WGS sequence"/>
</dbReference>
<dbReference type="AlphaFoldDB" id="A0A511UKJ9"/>
<reference evidence="1 2" key="1">
    <citation type="submission" date="2019-07" db="EMBL/GenBank/DDBJ databases">
        <title>Whole genome shotgun sequence of Halomonas variabilis NBRC 102410.</title>
        <authorList>
            <person name="Hosoyama A."/>
            <person name="Uohara A."/>
            <person name="Ohji S."/>
            <person name="Ichikawa N."/>
        </authorList>
    </citation>
    <scope>NUCLEOTIDE SEQUENCE [LARGE SCALE GENOMIC DNA]</scope>
    <source>
        <strain evidence="1 2">NBRC 102410</strain>
    </source>
</reference>
<keyword evidence="2" id="KW-1185">Reference proteome</keyword>